<dbReference type="Gene3D" id="2.30.39.10">
    <property type="entry name" value="Alpha-1-antitrypsin, domain 1"/>
    <property type="match status" value="1"/>
</dbReference>
<dbReference type="CDD" id="cd19588">
    <property type="entry name" value="serpin_miropin-like"/>
    <property type="match status" value="1"/>
</dbReference>
<evidence type="ECO:0000313" key="4">
    <source>
        <dbReference type="Proteomes" id="UP000725002"/>
    </source>
</evidence>
<dbReference type="SUPFAM" id="SSF56574">
    <property type="entry name" value="Serpins"/>
    <property type="match status" value="1"/>
</dbReference>
<feature type="domain" description="Serpin" evidence="2">
    <location>
        <begin position="36"/>
        <end position="381"/>
    </location>
</feature>
<reference evidence="3" key="1">
    <citation type="submission" date="2020-10" db="EMBL/GenBank/DDBJ databases">
        <authorList>
            <person name="Gilroy R."/>
        </authorList>
    </citation>
    <scope>NUCLEOTIDE SEQUENCE</scope>
    <source>
        <strain evidence="3">G3-8215</strain>
    </source>
</reference>
<dbReference type="PANTHER" id="PTHR11461:SF211">
    <property type="entry name" value="GH10112P-RELATED"/>
    <property type="match status" value="1"/>
</dbReference>
<comment type="similarity">
    <text evidence="1">Belongs to the serpin family.</text>
</comment>
<dbReference type="InterPro" id="IPR042178">
    <property type="entry name" value="Serpin_sf_1"/>
</dbReference>
<protein>
    <submittedName>
        <fullName evidence="3">Serpin family protein</fullName>
    </submittedName>
</protein>
<dbReference type="PANTHER" id="PTHR11461">
    <property type="entry name" value="SERINE PROTEASE INHIBITOR, SERPIN"/>
    <property type="match status" value="1"/>
</dbReference>
<dbReference type="InterPro" id="IPR042185">
    <property type="entry name" value="Serpin_sf_2"/>
</dbReference>
<organism evidence="3 4">
    <name type="scientific">Candidatus Cryptobacteroides avicola</name>
    <dbReference type="NCBI Taxonomy" id="2840757"/>
    <lineage>
        <taxon>Bacteria</taxon>
        <taxon>Pseudomonadati</taxon>
        <taxon>Bacteroidota</taxon>
        <taxon>Bacteroidia</taxon>
        <taxon>Bacteroidales</taxon>
        <taxon>Candidatus Cryptobacteroides</taxon>
    </lineage>
</organism>
<evidence type="ECO:0000256" key="1">
    <source>
        <dbReference type="RuleBase" id="RU000411"/>
    </source>
</evidence>
<dbReference type="Gene3D" id="3.30.497.10">
    <property type="entry name" value="Antithrombin, subunit I, domain 2"/>
    <property type="match status" value="1"/>
</dbReference>
<dbReference type="SMART" id="SM00093">
    <property type="entry name" value="SERPIN"/>
    <property type="match status" value="1"/>
</dbReference>
<gene>
    <name evidence="3" type="ORF">IAB75_07985</name>
</gene>
<proteinExistence type="inferred from homology"/>
<dbReference type="Pfam" id="PF00079">
    <property type="entry name" value="Serpin"/>
    <property type="match status" value="1"/>
</dbReference>
<dbReference type="PROSITE" id="PS51257">
    <property type="entry name" value="PROKAR_LIPOPROTEIN"/>
    <property type="match status" value="1"/>
</dbReference>
<sequence>MKKIIAVTLICALAAGCGHHKNAAPVKEGSRIDYSISFFRNVVAGTEENENIFVSPYSAGVALSMLAEGAQGQTKEELQHALNGVSFTAGELKADSLVDIRSANAAWIREGFKVKIPYLQSLSDVYGAQVRNLDFSDPASVGIINSWCAENTEGRITEIIDRIAPDMMMFLMNALYFKAPWKKTFDKNATSDDMFHGYSKDSEVSFMNCKAKYRYAEYSGNQLIQLPYADGRYSMLVLLPAEDVSPDAVLPYLDENTYKNALASMEMKEVILSLPKFKVETTTLLNRILEAMGAKKVFTSTAELGNISNGRIAVDEVKQKCFVEVNEEGSEAAAVTSIGVRMTSAQVGPLPVRMTVDRPFLFSIVDTENDNILFIGRIMNL</sequence>
<dbReference type="PROSITE" id="PS00284">
    <property type="entry name" value="SERPIN"/>
    <property type="match status" value="1"/>
</dbReference>
<dbReference type="Proteomes" id="UP000725002">
    <property type="component" value="Unassembled WGS sequence"/>
</dbReference>
<reference evidence="3" key="2">
    <citation type="journal article" date="2021" name="PeerJ">
        <title>Extensive microbial diversity within the chicken gut microbiome revealed by metagenomics and culture.</title>
        <authorList>
            <person name="Gilroy R."/>
            <person name="Ravi A."/>
            <person name="Getino M."/>
            <person name="Pursley I."/>
            <person name="Horton D.L."/>
            <person name="Alikhan N.F."/>
            <person name="Baker D."/>
            <person name="Gharbi K."/>
            <person name="Hall N."/>
            <person name="Watson M."/>
            <person name="Adriaenssens E.M."/>
            <person name="Foster-Nyarko E."/>
            <person name="Jarju S."/>
            <person name="Secka A."/>
            <person name="Antonio M."/>
            <person name="Oren A."/>
            <person name="Chaudhuri R.R."/>
            <person name="La Ragione R."/>
            <person name="Hildebrand F."/>
            <person name="Pallen M.J."/>
        </authorList>
    </citation>
    <scope>NUCLEOTIDE SEQUENCE</scope>
    <source>
        <strain evidence="3">G3-8215</strain>
    </source>
</reference>
<dbReference type="InterPro" id="IPR036186">
    <property type="entry name" value="Serpin_sf"/>
</dbReference>
<dbReference type="GO" id="GO:0004867">
    <property type="term" value="F:serine-type endopeptidase inhibitor activity"/>
    <property type="evidence" value="ECO:0007669"/>
    <property type="project" value="InterPro"/>
</dbReference>
<comment type="caution">
    <text evidence="3">The sequence shown here is derived from an EMBL/GenBank/DDBJ whole genome shotgun (WGS) entry which is preliminary data.</text>
</comment>
<accession>A0A940DS71</accession>
<evidence type="ECO:0000313" key="3">
    <source>
        <dbReference type="EMBL" id="MBO8484034.1"/>
    </source>
</evidence>
<dbReference type="InterPro" id="IPR023796">
    <property type="entry name" value="Serpin_dom"/>
</dbReference>
<dbReference type="InterPro" id="IPR000215">
    <property type="entry name" value="Serpin_fam"/>
</dbReference>
<dbReference type="GO" id="GO:0005615">
    <property type="term" value="C:extracellular space"/>
    <property type="evidence" value="ECO:0007669"/>
    <property type="project" value="InterPro"/>
</dbReference>
<dbReference type="AlphaFoldDB" id="A0A940DS71"/>
<dbReference type="InterPro" id="IPR023795">
    <property type="entry name" value="Serpin_CS"/>
</dbReference>
<dbReference type="EMBL" id="JADILV010000055">
    <property type="protein sequence ID" value="MBO8484034.1"/>
    <property type="molecule type" value="Genomic_DNA"/>
</dbReference>
<name>A0A940DS71_9BACT</name>
<evidence type="ECO:0000259" key="2">
    <source>
        <dbReference type="SMART" id="SM00093"/>
    </source>
</evidence>